<dbReference type="Proteomes" id="UP000225108">
    <property type="component" value="Unassembled WGS sequence"/>
</dbReference>
<dbReference type="InterPro" id="IPR029058">
    <property type="entry name" value="AB_hydrolase_fold"/>
</dbReference>
<reference evidence="7 8" key="1">
    <citation type="submission" date="2017-10" db="EMBL/GenBank/DDBJ databases">
        <title>The draft genome sequence of Williamsia sp. BULT 1.1 isolated from the semi-arid grassland soils from South Africa.</title>
        <authorList>
            <person name="Kabwe M.H."/>
            <person name="Govender N."/>
            <person name="Mutseka Lunga P."/>
            <person name="Vikram S."/>
            <person name="Makhalanyane T.P."/>
        </authorList>
    </citation>
    <scope>NUCLEOTIDE SEQUENCE [LARGE SCALE GENOMIC DNA]</scope>
    <source>
        <strain evidence="7 8">BULT 1.1</strain>
    </source>
</reference>
<dbReference type="PANTHER" id="PTHR33630:SF9">
    <property type="entry name" value="CUTINASE 4"/>
    <property type="match status" value="1"/>
</dbReference>
<dbReference type="SMART" id="SM01110">
    <property type="entry name" value="Cutinase"/>
    <property type="match status" value="1"/>
</dbReference>
<evidence type="ECO:0000256" key="1">
    <source>
        <dbReference type="ARBA" id="ARBA00007534"/>
    </source>
</evidence>
<proteinExistence type="inferred from homology"/>
<name>A0A2G3PMM7_WILMA</name>
<evidence type="ECO:0000256" key="4">
    <source>
        <dbReference type="ARBA" id="ARBA00023157"/>
    </source>
</evidence>
<dbReference type="SUPFAM" id="SSF53474">
    <property type="entry name" value="alpha/beta-Hydrolases"/>
    <property type="match status" value="1"/>
</dbReference>
<evidence type="ECO:0000313" key="8">
    <source>
        <dbReference type="Proteomes" id="UP000225108"/>
    </source>
</evidence>
<sequence>MTRKKRSRGRTLLFVVLGLGILSVIAVILVIILIINLLRPDPGQPGGPSSSPPSSAAPRPTAQPADCPDVQVIVVPGTWESASNDDPYNPTANPNSLMLKVSGPLAEEFDSSRADVYTVPYVAQFRNPTVLTDRQIDYNTSRAEGTSKARAKITEVNQKCPLTSFVLMGFSQGAVIAGDIAGEIGNGRGPVAADLVVGVGLIADGRRQPNQVETVGPNPPGVGAEIALDILPIPGIDLTGPRPGGFGELTDRTYSLCAPGDLICDAPTIANPIEGISKLMGAINNPVHAMYNTTRYWNDDGEPATEWMTGWARDVIDKAPFPKHE</sequence>
<feature type="region of interest" description="Disordered" evidence="5">
    <location>
        <begin position="43"/>
        <end position="67"/>
    </location>
</feature>
<protein>
    <submittedName>
        <fullName evidence="7">Cutinase</fullName>
    </submittedName>
</protein>
<dbReference type="Pfam" id="PF01083">
    <property type="entry name" value="Cutinase"/>
    <property type="match status" value="1"/>
</dbReference>
<dbReference type="GO" id="GO:0052689">
    <property type="term" value="F:carboxylic ester hydrolase activity"/>
    <property type="evidence" value="ECO:0007669"/>
    <property type="project" value="UniProtKB-KW"/>
</dbReference>
<feature type="transmembrane region" description="Helical" evidence="6">
    <location>
        <begin position="12"/>
        <end position="35"/>
    </location>
</feature>
<feature type="compositionally biased region" description="Low complexity" evidence="5">
    <location>
        <begin position="43"/>
        <end position="65"/>
    </location>
</feature>
<dbReference type="RefSeq" id="WP_099383005.1">
    <property type="nucleotide sequence ID" value="NZ_PEBD01000008.1"/>
</dbReference>
<comment type="similarity">
    <text evidence="1">Belongs to the cutinase family.</text>
</comment>
<comment type="caution">
    <text evidence="7">The sequence shown here is derived from an EMBL/GenBank/DDBJ whole genome shotgun (WGS) entry which is preliminary data.</text>
</comment>
<dbReference type="Gene3D" id="3.40.50.1820">
    <property type="entry name" value="alpha/beta hydrolase"/>
    <property type="match status" value="1"/>
</dbReference>
<keyword evidence="6" id="KW-0812">Transmembrane</keyword>
<evidence type="ECO:0000256" key="3">
    <source>
        <dbReference type="ARBA" id="ARBA00022801"/>
    </source>
</evidence>
<dbReference type="InterPro" id="IPR000675">
    <property type="entry name" value="Cutinase/axe"/>
</dbReference>
<evidence type="ECO:0000256" key="2">
    <source>
        <dbReference type="ARBA" id="ARBA00022487"/>
    </source>
</evidence>
<dbReference type="PANTHER" id="PTHR33630">
    <property type="entry name" value="CUTINASE RV1984C-RELATED-RELATED"/>
    <property type="match status" value="1"/>
</dbReference>
<keyword evidence="2" id="KW-0719">Serine esterase</keyword>
<evidence type="ECO:0000256" key="6">
    <source>
        <dbReference type="SAM" id="Phobius"/>
    </source>
</evidence>
<accession>A0A2G3PMM7</accession>
<organism evidence="7 8">
    <name type="scientific">Williamsia marianensis</name>
    <dbReference type="NCBI Taxonomy" id="85044"/>
    <lineage>
        <taxon>Bacteria</taxon>
        <taxon>Bacillati</taxon>
        <taxon>Actinomycetota</taxon>
        <taxon>Actinomycetes</taxon>
        <taxon>Mycobacteriales</taxon>
        <taxon>Nocardiaceae</taxon>
        <taxon>Williamsia</taxon>
    </lineage>
</organism>
<evidence type="ECO:0000313" key="7">
    <source>
        <dbReference type="EMBL" id="PHV67006.1"/>
    </source>
</evidence>
<keyword evidence="6" id="KW-0472">Membrane</keyword>
<gene>
    <name evidence="7" type="ORF">CSW57_12320</name>
</gene>
<dbReference type="EMBL" id="PEBD01000008">
    <property type="protein sequence ID" value="PHV67006.1"/>
    <property type="molecule type" value="Genomic_DNA"/>
</dbReference>
<evidence type="ECO:0000256" key="5">
    <source>
        <dbReference type="SAM" id="MobiDB-lite"/>
    </source>
</evidence>
<keyword evidence="3" id="KW-0378">Hydrolase</keyword>
<dbReference type="AlphaFoldDB" id="A0A2G3PMM7"/>
<keyword evidence="6" id="KW-1133">Transmembrane helix</keyword>
<keyword evidence="4" id="KW-1015">Disulfide bond</keyword>